<dbReference type="Proteomes" id="UP001305779">
    <property type="component" value="Unassembled WGS sequence"/>
</dbReference>
<reference evidence="3 4" key="1">
    <citation type="journal article" date="2023" name="G3 (Bethesda)">
        <title>A chromosome-level genome assembly of Zasmidium syzygii isolated from banana leaves.</title>
        <authorList>
            <person name="van Westerhoven A.C."/>
            <person name="Mehrabi R."/>
            <person name="Talebi R."/>
            <person name="Steentjes M.B.F."/>
            <person name="Corcolon B."/>
            <person name="Chong P.A."/>
            <person name="Kema G.H.J."/>
            <person name="Seidl M.F."/>
        </authorList>
    </citation>
    <scope>NUCLEOTIDE SEQUENCE [LARGE SCALE GENOMIC DNA]</scope>
    <source>
        <strain evidence="3 4">P124</strain>
    </source>
</reference>
<feature type="domain" description="Heterokaryon incompatibility" evidence="2">
    <location>
        <begin position="51"/>
        <end position="200"/>
    </location>
</feature>
<dbReference type="EMBL" id="JAXOVC010000004">
    <property type="protein sequence ID" value="KAK4502890.1"/>
    <property type="molecule type" value="Genomic_DNA"/>
</dbReference>
<proteinExistence type="predicted"/>
<evidence type="ECO:0000259" key="2">
    <source>
        <dbReference type="Pfam" id="PF06985"/>
    </source>
</evidence>
<dbReference type="InterPro" id="IPR052895">
    <property type="entry name" value="HetReg/Transcr_Mod"/>
</dbReference>
<evidence type="ECO:0000313" key="4">
    <source>
        <dbReference type="Proteomes" id="UP001305779"/>
    </source>
</evidence>
<accession>A0ABR0ENZ9</accession>
<organism evidence="3 4">
    <name type="scientific">Zasmidium cellare</name>
    <name type="common">Wine cellar mold</name>
    <name type="synonym">Racodium cellare</name>
    <dbReference type="NCBI Taxonomy" id="395010"/>
    <lineage>
        <taxon>Eukaryota</taxon>
        <taxon>Fungi</taxon>
        <taxon>Dikarya</taxon>
        <taxon>Ascomycota</taxon>
        <taxon>Pezizomycotina</taxon>
        <taxon>Dothideomycetes</taxon>
        <taxon>Dothideomycetidae</taxon>
        <taxon>Mycosphaerellales</taxon>
        <taxon>Mycosphaerellaceae</taxon>
        <taxon>Zasmidium</taxon>
    </lineage>
</organism>
<sequence length="586" mass="67291">MASTHKEGRFPYKALEKPNTFRLLRVEGSQGSDIHCSLRHYILGSQDCPAYRAVSYTWGQDAPKHEIHMRDGHIFKVRRNLKNLLRHVRDKDAGSSGCWLWIDAICIDQNEDKERNHQVRLMAKIYGNANSVLVWLQSKSERIDVASAFRFIDAAATFDESDHSVSNYSRAHPEKLESSWHSMQKLCNLRYWTRKWIIQELILAQRVVLQTGTAECTMANFERFCNQLQNRRNRYAHEKLVKVENRVLESSAVTLAMQRFERGAVRQPRLLYDLVERYAKNDCHQPCDHIYALHSLVGQHNKHLDIDYSASPVERLVTVLRFVRSYENLPPSRTLDFVNLLIRLLRIEPGHLQSDINLVNSVQLTLPATLLGTVDMPDASTLSQAIRQMVEPLDPMPTFALDISSRTWELALHGMPKDPNERVGRPDMTYFRISNSIFHGLAACRLEEDDTIWHLPGTQMVFVMRQNSARRALLFGRAYLFLNESTEFWLRRPLDYGAVRKEERHMSMNLSTLLTLSDLAMPLNGGSSPDLNDFEETRRVKEEIANVWKDNRHEKVHVAGSSESSAYACPPSLAGSADKYQSSSSS</sequence>
<evidence type="ECO:0000313" key="3">
    <source>
        <dbReference type="EMBL" id="KAK4502890.1"/>
    </source>
</evidence>
<dbReference type="InterPro" id="IPR010730">
    <property type="entry name" value="HET"/>
</dbReference>
<protein>
    <recommendedName>
        <fullName evidence="2">Heterokaryon incompatibility domain-containing protein</fullName>
    </recommendedName>
</protein>
<evidence type="ECO:0000256" key="1">
    <source>
        <dbReference type="SAM" id="MobiDB-lite"/>
    </source>
</evidence>
<dbReference type="PANTHER" id="PTHR24148:SF73">
    <property type="entry name" value="HET DOMAIN PROTEIN (AFU_ORTHOLOGUE AFUA_8G01020)"/>
    <property type="match status" value="1"/>
</dbReference>
<comment type="caution">
    <text evidence="3">The sequence shown here is derived from an EMBL/GenBank/DDBJ whole genome shotgun (WGS) entry which is preliminary data.</text>
</comment>
<dbReference type="PANTHER" id="PTHR24148">
    <property type="entry name" value="ANKYRIN REPEAT DOMAIN-CONTAINING PROTEIN 39 HOMOLOG-RELATED"/>
    <property type="match status" value="1"/>
</dbReference>
<dbReference type="Pfam" id="PF06985">
    <property type="entry name" value="HET"/>
    <property type="match status" value="1"/>
</dbReference>
<keyword evidence="4" id="KW-1185">Reference proteome</keyword>
<feature type="region of interest" description="Disordered" evidence="1">
    <location>
        <begin position="559"/>
        <end position="586"/>
    </location>
</feature>
<name>A0ABR0ENZ9_ZASCE</name>
<gene>
    <name evidence="3" type="ORF">PRZ48_006316</name>
</gene>